<evidence type="ECO:0000313" key="3">
    <source>
        <dbReference type="Proteomes" id="UP000001417"/>
    </source>
</evidence>
<organism evidence="2 3">
    <name type="scientific">Bacillus cereus (strain ATCC 14579 / DSM 31 / CCUG 7414 / JCM 2152 / NBRC 15305 / NCIMB 9373 / NCTC 2599 / NRRL B-3711)</name>
    <dbReference type="NCBI Taxonomy" id="226900"/>
    <lineage>
        <taxon>Bacteria</taxon>
        <taxon>Bacillati</taxon>
        <taxon>Bacillota</taxon>
        <taxon>Bacilli</taxon>
        <taxon>Bacillales</taxon>
        <taxon>Bacillaceae</taxon>
        <taxon>Bacillus</taxon>
        <taxon>Bacillus cereus group</taxon>
    </lineage>
</organism>
<accession>Q81GD9</accession>
<dbReference type="KEGG" id="bce:BC1267"/>
<reference evidence="2 3" key="1">
    <citation type="journal article" date="2003" name="Nature">
        <title>Genome sequence of Bacillus cereus and comparative analysis with Bacillus anthracis.</title>
        <authorList>
            <person name="Ivanova N."/>
            <person name="Sorokin A."/>
            <person name="Anderson I."/>
            <person name="Galleron N."/>
            <person name="Candelon B."/>
            <person name="Kapatral V."/>
            <person name="Bhattacharyya A."/>
            <person name="Reznik G."/>
            <person name="Mikhailova N."/>
            <person name="Lapidus A."/>
            <person name="Chu L."/>
            <person name="Mazur M."/>
            <person name="Goltsman E."/>
            <person name="Larsen N."/>
            <person name="D'Souza M."/>
            <person name="Walunas T."/>
            <person name="Grechkin Y."/>
            <person name="Pusch G."/>
            <person name="Haselkorn R."/>
            <person name="Fonstein M."/>
            <person name="Ehrlich S.D."/>
            <person name="Overbeek R."/>
            <person name="Kyrpides N."/>
        </authorList>
    </citation>
    <scope>NUCLEOTIDE SEQUENCE [LARGE SCALE GENOMIC DNA]</scope>
    <source>
        <strain evidence="3">ATCC 14579 / DSM 31 / CCUG 7414 / JCM 2152 / NBRC 15305 / NCIMB 9373 / NCTC 2599 / NRRL B-3711</strain>
    </source>
</reference>
<dbReference type="Proteomes" id="UP000001417">
    <property type="component" value="Chromosome"/>
</dbReference>
<proteinExistence type="predicted"/>
<dbReference type="HOGENOM" id="CLU_206334_0_0_9"/>
<evidence type="ECO:0000259" key="1">
    <source>
        <dbReference type="Pfam" id="PF13037"/>
    </source>
</evidence>
<protein>
    <recommendedName>
        <fullName evidence="1">DUF3898 domain-containing protein</fullName>
    </recommendedName>
</protein>
<gene>
    <name evidence="2" type="ordered locus">BC_1267</name>
</gene>
<keyword evidence="3" id="KW-1185">Reference proteome</keyword>
<evidence type="ECO:0000313" key="2">
    <source>
        <dbReference type="EMBL" id="AAP08251.1"/>
    </source>
</evidence>
<dbReference type="InterPro" id="IPR025012">
    <property type="entry name" value="DUF3898"/>
</dbReference>
<dbReference type="EMBL" id="AE016877">
    <property type="protein sequence ID" value="AAP08251.1"/>
    <property type="molecule type" value="Genomic_DNA"/>
</dbReference>
<sequence>MLADFKDQIHIAKVKDKYVLMIEADSLTFEKGFSPIEFLKTDELKKVVERVAKKQQYRYNPSESE</sequence>
<name>Q81GD9_BACCR</name>
<feature type="domain" description="DUF3898" evidence="1">
    <location>
        <begin position="1"/>
        <end position="51"/>
    </location>
</feature>
<dbReference type="PATRIC" id="fig|226900.8.peg.1240"/>
<dbReference type="Pfam" id="PF13037">
    <property type="entry name" value="DUF3898"/>
    <property type="match status" value="1"/>
</dbReference>
<dbReference type="AlphaFoldDB" id="Q81GD9"/>